<feature type="region of interest" description="Disordered" evidence="1">
    <location>
        <begin position="197"/>
        <end position="220"/>
    </location>
</feature>
<comment type="caution">
    <text evidence="2">The sequence shown here is derived from an EMBL/GenBank/DDBJ whole genome shotgun (WGS) entry which is preliminary data.</text>
</comment>
<reference evidence="2 3" key="1">
    <citation type="submission" date="2015-06" db="EMBL/GenBank/DDBJ databases">
        <title>Draft genome of the ant-associated black yeast Phialophora attae CBS 131958.</title>
        <authorList>
            <person name="Moreno L.F."/>
            <person name="Stielow B.J."/>
            <person name="de Hoog S."/>
            <person name="Vicente V.A."/>
            <person name="Weiss V.A."/>
            <person name="de Vries M."/>
            <person name="Cruz L.M."/>
            <person name="Souza E.M."/>
        </authorList>
    </citation>
    <scope>NUCLEOTIDE SEQUENCE [LARGE SCALE GENOMIC DNA]</scope>
    <source>
        <strain evidence="2 3">CBS 131958</strain>
    </source>
</reference>
<keyword evidence="3" id="KW-1185">Reference proteome</keyword>
<evidence type="ECO:0000313" key="3">
    <source>
        <dbReference type="Proteomes" id="UP000038010"/>
    </source>
</evidence>
<proteinExistence type="predicted"/>
<sequence length="333" mass="37413">MPQHVTYAEVTKVPRYVTYTNMLKSSFKRLRLASRNILASVKAVICKNSLQVGPTIRPTGEAPGRNNVQILRHLLPPKINVQIYNCDCIGWLWWAVDGYDRHEREFVTNLLLICKDLSACLGPMMFSRIEVTVLRRLWGHDTIDEARTRRRRTYDRAVSSLHRSLVEKYDRRVWVDGPDRDRELGLFRARGGRTAARKDDVIGGGQGSDDSGKISDEPGLEPGLAWPQPLSIVIPTFNQIWTPSYLPANVEALVRPDTANIYAPAAPPQTRRTGSKAKRLSKSDPVDTTGLVITSSWRSRADVALYTLSAATNVWRRWATNGEVAILARIAAK</sequence>
<protein>
    <submittedName>
        <fullName evidence="2">Uncharacterized protein</fullName>
    </submittedName>
</protein>
<dbReference type="GeneID" id="28741307"/>
<name>A0A0N1NYR1_9EURO</name>
<dbReference type="RefSeq" id="XP_017996093.1">
    <property type="nucleotide sequence ID" value="XM_018149427.1"/>
</dbReference>
<dbReference type="VEuPathDB" id="FungiDB:AB675_8937"/>
<dbReference type="AlphaFoldDB" id="A0A0N1NYR1"/>
<gene>
    <name evidence="2" type="ORF">AB675_8937</name>
</gene>
<accession>A0A0N1NYR1</accession>
<dbReference type="Proteomes" id="UP000038010">
    <property type="component" value="Unassembled WGS sequence"/>
</dbReference>
<dbReference type="EMBL" id="LFJN01000033">
    <property type="protein sequence ID" value="KPI36130.1"/>
    <property type="molecule type" value="Genomic_DNA"/>
</dbReference>
<organism evidence="2 3">
    <name type="scientific">Cyphellophora attinorum</name>
    <dbReference type="NCBI Taxonomy" id="1664694"/>
    <lineage>
        <taxon>Eukaryota</taxon>
        <taxon>Fungi</taxon>
        <taxon>Dikarya</taxon>
        <taxon>Ascomycota</taxon>
        <taxon>Pezizomycotina</taxon>
        <taxon>Eurotiomycetes</taxon>
        <taxon>Chaetothyriomycetidae</taxon>
        <taxon>Chaetothyriales</taxon>
        <taxon>Cyphellophoraceae</taxon>
        <taxon>Cyphellophora</taxon>
    </lineage>
</organism>
<evidence type="ECO:0000256" key="1">
    <source>
        <dbReference type="SAM" id="MobiDB-lite"/>
    </source>
</evidence>
<evidence type="ECO:0000313" key="2">
    <source>
        <dbReference type="EMBL" id="KPI36130.1"/>
    </source>
</evidence>